<evidence type="ECO:0000256" key="2">
    <source>
        <dbReference type="ARBA" id="ARBA00022737"/>
    </source>
</evidence>
<dbReference type="PROSITE" id="PS50294">
    <property type="entry name" value="WD_REPEATS_REGION"/>
    <property type="match status" value="4"/>
</dbReference>
<keyword evidence="2" id="KW-0677">Repeat</keyword>
<dbReference type="AlphaFoldDB" id="A0A814B348"/>
<comment type="caution">
    <text evidence="5">The sequence shown here is derived from an EMBL/GenBank/DDBJ whole genome shotgun (WGS) entry which is preliminary data.</text>
</comment>
<dbReference type="SMART" id="SM00320">
    <property type="entry name" value="WD40"/>
    <property type="match status" value="6"/>
</dbReference>
<dbReference type="CDD" id="cd00200">
    <property type="entry name" value="WD40"/>
    <property type="match status" value="1"/>
</dbReference>
<proteinExistence type="predicted"/>
<dbReference type="PROSITE" id="PS50082">
    <property type="entry name" value="WD_REPEATS_2"/>
    <property type="match status" value="4"/>
</dbReference>
<sequence>MSNKNLFLIFFIILLDSFNAKILSQSLQRQWLNTCNNSKCTTAITQCSMTGCVDSTSCKNCIINKDPLCLQCAFDIFNPNNLFEIYGNDYLLCDPNIALETHVCSIFCKDEFKKNIGQCKQFEIYTACFCYSNFNGNLVKTENVVSEVRSVTNGNNEIAVGLENGDIYIYSNTGLFLRKFTTEPDHPVTGIAYLSNGNIAATGFFGTNIYSSNGTLKFTFAECCGQAITVLENGDIASTYGNDIYIWDHNSNIEKFHLYGHSDKVQSLAVLSNDVLASGSSDRIIRLWNTKYGVWLNSLIGHTSDVFSLIVLENGYLASGSADKTIKIWNVNTGVMVKNILTNHQNILFSIVLLPNGRIASGSADNSIKIWNKETGKLEKTLTNGHTFWVSQMVINNDGYLVSVSYDETIKFWN</sequence>
<dbReference type="InterPro" id="IPR011047">
    <property type="entry name" value="Quinoprotein_ADH-like_sf"/>
</dbReference>
<protein>
    <submittedName>
        <fullName evidence="5">Uncharacterized protein</fullName>
    </submittedName>
</protein>
<dbReference type="InterPro" id="IPR015943">
    <property type="entry name" value="WD40/YVTN_repeat-like_dom_sf"/>
</dbReference>
<gene>
    <name evidence="5" type="ORF">OXX778_LOCUS12396</name>
</gene>
<feature type="repeat" description="WD" evidence="3">
    <location>
        <begin position="341"/>
        <end position="381"/>
    </location>
</feature>
<name>A0A814B348_9BILA</name>
<dbReference type="PRINTS" id="PR00320">
    <property type="entry name" value="GPROTEINBRPT"/>
</dbReference>
<dbReference type="Pfam" id="PF00400">
    <property type="entry name" value="WD40"/>
    <property type="match status" value="4"/>
</dbReference>
<accession>A0A814B348</accession>
<evidence type="ECO:0000256" key="1">
    <source>
        <dbReference type="ARBA" id="ARBA00022574"/>
    </source>
</evidence>
<feature type="repeat" description="WD" evidence="3">
    <location>
        <begin position="299"/>
        <end position="339"/>
    </location>
</feature>
<feature type="chain" id="PRO_5032406823" evidence="4">
    <location>
        <begin position="25"/>
        <end position="414"/>
    </location>
</feature>
<reference evidence="5" key="1">
    <citation type="submission" date="2021-02" db="EMBL/GenBank/DDBJ databases">
        <authorList>
            <person name="Nowell W R."/>
        </authorList>
    </citation>
    <scope>NUCLEOTIDE SEQUENCE</scope>
    <source>
        <strain evidence="5">Ploen Becks lab</strain>
    </source>
</reference>
<keyword evidence="6" id="KW-1185">Reference proteome</keyword>
<feature type="repeat" description="WD" evidence="3">
    <location>
        <begin position="383"/>
        <end position="414"/>
    </location>
</feature>
<dbReference type="PANTHER" id="PTHR19848">
    <property type="entry name" value="WD40 REPEAT PROTEIN"/>
    <property type="match status" value="1"/>
</dbReference>
<evidence type="ECO:0000313" key="6">
    <source>
        <dbReference type="Proteomes" id="UP000663879"/>
    </source>
</evidence>
<dbReference type="EMBL" id="CAJNOC010002240">
    <property type="protein sequence ID" value="CAF0921280.1"/>
    <property type="molecule type" value="Genomic_DNA"/>
</dbReference>
<keyword evidence="1 3" id="KW-0853">WD repeat</keyword>
<feature type="repeat" description="WD" evidence="3">
    <location>
        <begin position="258"/>
        <end position="289"/>
    </location>
</feature>
<dbReference type="Proteomes" id="UP000663879">
    <property type="component" value="Unassembled WGS sequence"/>
</dbReference>
<dbReference type="PANTHER" id="PTHR19848:SF8">
    <property type="entry name" value="F-BOX AND WD REPEAT DOMAIN CONTAINING 7"/>
    <property type="match status" value="1"/>
</dbReference>
<evidence type="ECO:0000313" key="5">
    <source>
        <dbReference type="EMBL" id="CAF0921280.1"/>
    </source>
</evidence>
<dbReference type="PROSITE" id="PS00678">
    <property type="entry name" value="WD_REPEATS_1"/>
    <property type="match status" value="1"/>
</dbReference>
<dbReference type="SUPFAM" id="SSF50998">
    <property type="entry name" value="Quinoprotein alcohol dehydrogenase-like"/>
    <property type="match status" value="1"/>
</dbReference>
<dbReference type="InterPro" id="IPR020472">
    <property type="entry name" value="WD40_PAC1"/>
</dbReference>
<evidence type="ECO:0000256" key="3">
    <source>
        <dbReference type="PROSITE-ProRule" id="PRU00221"/>
    </source>
</evidence>
<evidence type="ECO:0000256" key="4">
    <source>
        <dbReference type="SAM" id="SignalP"/>
    </source>
</evidence>
<feature type="signal peptide" evidence="4">
    <location>
        <begin position="1"/>
        <end position="24"/>
    </location>
</feature>
<keyword evidence="4" id="KW-0732">Signal</keyword>
<dbReference type="InterPro" id="IPR019775">
    <property type="entry name" value="WD40_repeat_CS"/>
</dbReference>
<dbReference type="OrthoDB" id="538223at2759"/>
<dbReference type="InterPro" id="IPR001680">
    <property type="entry name" value="WD40_rpt"/>
</dbReference>
<dbReference type="Gene3D" id="2.130.10.10">
    <property type="entry name" value="YVTN repeat-like/Quinoprotein amine dehydrogenase"/>
    <property type="match status" value="2"/>
</dbReference>
<organism evidence="5 6">
    <name type="scientific">Brachionus calyciflorus</name>
    <dbReference type="NCBI Taxonomy" id="104777"/>
    <lineage>
        <taxon>Eukaryota</taxon>
        <taxon>Metazoa</taxon>
        <taxon>Spiralia</taxon>
        <taxon>Gnathifera</taxon>
        <taxon>Rotifera</taxon>
        <taxon>Eurotatoria</taxon>
        <taxon>Monogononta</taxon>
        <taxon>Pseudotrocha</taxon>
        <taxon>Ploima</taxon>
        <taxon>Brachionidae</taxon>
        <taxon>Brachionus</taxon>
    </lineage>
</organism>